<name>A0AC34GNT1_9BILA</name>
<sequence length="102" mass="11455">MFKGQKVNNFAVLKTKTYSSLTTTAEDFTAAFAAHRATLATRDEDIFLVVVKPVEVGVIKLFVQIDLDFLLGFFVVFVVDCSCLDEEEDEFLIAIVVERKDV</sequence>
<accession>A0AC34GNT1</accession>
<dbReference type="Proteomes" id="UP000887579">
    <property type="component" value="Unplaced"/>
</dbReference>
<evidence type="ECO:0000313" key="1">
    <source>
        <dbReference type="Proteomes" id="UP000887579"/>
    </source>
</evidence>
<organism evidence="1 2">
    <name type="scientific">Panagrolaimus sp. ES5</name>
    <dbReference type="NCBI Taxonomy" id="591445"/>
    <lineage>
        <taxon>Eukaryota</taxon>
        <taxon>Metazoa</taxon>
        <taxon>Ecdysozoa</taxon>
        <taxon>Nematoda</taxon>
        <taxon>Chromadorea</taxon>
        <taxon>Rhabditida</taxon>
        <taxon>Tylenchina</taxon>
        <taxon>Panagrolaimomorpha</taxon>
        <taxon>Panagrolaimoidea</taxon>
        <taxon>Panagrolaimidae</taxon>
        <taxon>Panagrolaimus</taxon>
    </lineage>
</organism>
<reference evidence="2" key="1">
    <citation type="submission" date="2022-11" db="UniProtKB">
        <authorList>
            <consortium name="WormBaseParasite"/>
        </authorList>
    </citation>
    <scope>IDENTIFICATION</scope>
</reference>
<proteinExistence type="predicted"/>
<dbReference type="WBParaSite" id="ES5_v2.g5130.t1">
    <property type="protein sequence ID" value="ES5_v2.g5130.t1"/>
    <property type="gene ID" value="ES5_v2.g5130"/>
</dbReference>
<evidence type="ECO:0000313" key="2">
    <source>
        <dbReference type="WBParaSite" id="ES5_v2.g5130.t1"/>
    </source>
</evidence>
<protein>
    <submittedName>
        <fullName evidence="2">Uncharacterized protein</fullName>
    </submittedName>
</protein>